<sequence length="334" mass="35561">MRLLVLGGTSFLSKQVAAEAVTRGHDVVCVARGVSGAVPEGARLVRIDRDEPGAITALAGERFDAAVDVATGALGWVRDALEVLADNTGHWTFVSSINAYADTATVGQTIDSALCEPVWDARHYSLSELTVERYGGTKVASEITVRERMGSDRSFVIRPGIISGPGDQMDRFGYWVARFARGGRTVVPDTPRQPLQHIDVRDLAAWIVSSAEQRLTGTYDAVGPVLELGSVLRRAAELVGAADLELVPIAPDTLTDAGVNPWGGPRSLPLWLPADKYGLLTHDPDPALAAGLAPRSLADTVHTALADEHARGLDRTRAAGLTSAEEQQILEYVA</sequence>
<protein>
    <submittedName>
        <fullName evidence="2">Epimerase</fullName>
    </submittedName>
</protein>
<dbReference type="EMBL" id="CP046173">
    <property type="protein sequence ID" value="QIS18672.1"/>
    <property type="molecule type" value="Genomic_DNA"/>
</dbReference>
<evidence type="ECO:0000313" key="2">
    <source>
        <dbReference type="EMBL" id="QIS18672.1"/>
    </source>
</evidence>
<proteinExistence type="predicted"/>
<gene>
    <name evidence="2" type="ORF">F6W96_10605</name>
</gene>
<evidence type="ECO:0000259" key="1">
    <source>
        <dbReference type="Pfam" id="PF01370"/>
    </source>
</evidence>
<dbReference type="AlphaFoldDB" id="A0A6G9YZP0"/>
<dbReference type="InterPro" id="IPR001509">
    <property type="entry name" value="Epimerase_deHydtase"/>
</dbReference>
<dbReference type="Gene3D" id="3.40.50.720">
    <property type="entry name" value="NAD(P)-binding Rossmann-like Domain"/>
    <property type="match status" value="1"/>
</dbReference>
<name>A0A6G9YZP0_9NOCA</name>
<feature type="domain" description="NAD-dependent epimerase/dehydratase" evidence="1">
    <location>
        <begin position="4"/>
        <end position="213"/>
    </location>
</feature>
<reference evidence="2 3" key="1">
    <citation type="journal article" date="2019" name="ACS Chem. Biol.">
        <title>Identification and Mobilization of a Cryptic Antibiotic Biosynthesis Gene Locus from a Human-Pathogenic Nocardia Isolate.</title>
        <authorList>
            <person name="Herisse M."/>
            <person name="Ishida K."/>
            <person name="Porter J.L."/>
            <person name="Howden B."/>
            <person name="Hertweck C."/>
            <person name="Stinear T.P."/>
            <person name="Pidot S.J."/>
        </authorList>
    </citation>
    <scope>NUCLEOTIDE SEQUENCE [LARGE SCALE GENOMIC DNA]</scope>
    <source>
        <strain evidence="2 3">AUSMDU00012715</strain>
    </source>
</reference>
<dbReference type="RefSeq" id="WP_167485996.1">
    <property type="nucleotide sequence ID" value="NZ_CP046173.1"/>
</dbReference>
<dbReference type="Pfam" id="PF01370">
    <property type="entry name" value="Epimerase"/>
    <property type="match status" value="1"/>
</dbReference>
<dbReference type="Proteomes" id="UP000500953">
    <property type="component" value="Chromosome"/>
</dbReference>
<dbReference type="InterPro" id="IPR036291">
    <property type="entry name" value="NAD(P)-bd_dom_sf"/>
</dbReference>
<accession>A0A6G9YZP0</accession>
<dbReference type="SUPFAM" id="SSF51735">
    <property type="entry name" value="NAD(P)-binding Rossmann-fold domains"/>
    <property type="match status" value="1"/>
</dbReference>
<organism evidence="2 3">
    <name type="scientific">Nocardia terpenica</name>
    <dbReference type="NCBI Taxonomy" id="455432"/>
    <lineage>
        <taxon>Bacteria</taxon>
        <taxon>Bacillati</taxon>
        <taxon>Actinomycetota</taxon>
        <taxon>Actinomycetes</taxon>
        <taxon>Mycobacteriales</taxon>
        <taxon>Nocardiaceae</taxon>
        <taxon>Nocardia</taxon>
    </lineage>
</organism>
<evidence type="ECO:0000313" key="3">
    <source>
        <dbReference type="Proteomes" id="UP000500953"/>
    </source>
</evidence>